<reference evidence="6" key="1">
    <citation type="journal article" date="2019" name="Int. J. Syst. Evol. Microbiol.">
        <title>The Global Catalogue of Microorganisms (GCM) 10K type strain sequencing project: providing services to taxonomists for standard genome sequencing and annotation.</title>
        <authorList>
            <consortium name="The Broad Institute Genomics Platform"/>
            <consortium name="The Broad Institute Genome Sequencing Center for Infectious Disease"/>
            <person name="Wu L."/>
            <person name="Ma J."/>
        </authorList>
    </citation>
    <scope>NUCLEOTIDE SEQUENCE [LARGE SCALE GENOMIC DNA]</scope>
    <source>
        <strain evidence="6">JCM 18014</strain>
    </source>
</reference>
<accession>A0ABP9KCP9</accession>
<dbReference type="EMBL" id="BAABHV010000010">
    <property type="protein sequence ID" value="GAA5054592.1"/>
    <property type="molecule type" value="Genomic_DNA"/>
</dbReference>
<comment type="caution">
    <text evidence="5">The sequence shown here is derived from an EMBL/GenBank/DDBJ whole genome shotgun (WGS) entry which is preliminary data.</text>
</comment>
<evidence type="ECO:0000259" key="3">
    <source>
        <dbReference type="Pfam" id="PF13622"/>
    </source>
</evidence>
<dbReference type="InterPro" id="IPR049450">
    <property type="entry name" value="ACOT8-like_C"/>
</dbReference>
<organism evidence="5 6">
    <name type="scientific">Erythrobacter westpacificensis</name>
    <dbReference type="NCBI Taxonomy" id="1055231"/>
    <lineage>
        <taxon>Bacteria</taxon>
        <taxon>Pseudomonadati</taxon>
        <taxon>Pseudomonadota</taxon>
        <taxon>Alphaproteobacteria</taxon>
        <taxon>Sphingomonadales</taxon>
        <taxon>Erythrobacteraceae</taxon>
        <taxon>Erythrobacter/Porphyrobacter group</taxon>
        <taxon>Erythrobacter</taxon>
    </lineage>
</organism>
<evidence type="ECO:0000256" key="1">
    <source>
        <dbReference type="ARBA" id="ARBA00006538"/>
    </source>
</evidence>
<comment type="similarity">
    <text evidence="1">Belongs to the C/M/P thioester hydrolase family.</text>
</comment>
<dbReference type="CDD" id="cd03445">
    <property type="entry name" value="Thioesterase_II_repeat2"/>
    <property type="match status" value="1"/>
</dbReference>
<dbReference type="Pfam" id="PF20789">
    <property type="entry name" value="4HBT_3C"/>
    <property type="match status" value="1"/>
</dbReference>
<dbReference type="PANTHER" id="PTHR11066:SF34">
    <property type="entry name" value="ACYL-COENZYME A THIOESTERASE 8"/>
    <property type="match status" value="1"/>
</dbReference>
<evidence type="ECO:0000259" key="4">
    <source>
        <dbReference type="Pfam" id="PF20789"/>
    </source>
</evidence>
<name>A0ABP9KCP9_9SPHN</name>
<evidence type="ECO:0000256" key="2">
    <source>
        <dbReference type="ARBA" id="ARBA00022801"/>
    </source>
</evidence>
<proteinExistence type="inferred from homology"/>
<keyword evidence="6" id="KW-1185">Reference proteome</keyword>
<dbReference type="InterPro" id="IPR003703">
    <property type="entry name" value="Acyl_CoA_thio"/>
</dbReference>
<dbReference type="Gene3D" id="2.40.160.210">
    <property type="entry name" value="Acyl-CoA thioesterase, double hotdog domain"/>
    <property type="match status" value="1"/>
</dbReference>
<keyword evidence="2" id="KW-0378">Hydrolase</keyword>
<dbReference type="RefSeq" id="WP_346032742.1">
    <property type="nucleotide sequence ID" value="NZ_BAABHV010000010.1"/>
</dbReference>
<feature type="domain" description="Acyl-CoA thioesterase-like N-terminal HotDog" evidence="3">
    <location>
        <begin position="25"/>
        <end position="104"/>
    </location>
</feature>
<feature type="domain" description="Acyl-CoA thioesterase-like C-terminal" evidence="4">
    <location>
        <begin position="153"/>
        <end position="278"/>
    </location>
</feature>
<dbReference type="InterPro" id="IPR042171">
    <property type="entry name" value="Acyl-CoA_hotdog"/>
</dbReference>
<dbReference type="InterPro" id="IPR029069">
    <property type="entry name" value="HotDog_dom_sf"/>
</dbReference>
<protein>
    <submittedName>
        <fullName evidence="5">Acyl-CoA thioesterase II</fullName>
    </submittedName>
</protein>
<evidence type="ECO:0000313" key="6">
    <source>
        <dbReference type="Proteomes" id="UP001500518"/>
    </source>
</evidence>
<dbReference type="PANTHER" id="PTHR11066">
    <property type="entry name" value="ACYL-COA THIOESTERASE"/>
    <property type="match status" value="1"/>
</dbReference>
<evidence type="ECO:0000313" key="5">
    <source>
        <dbReference type="EMBL" id="GAA5054592.1"/>
    </source>
</evidence>
<dbReference type="SUPFAM" id="SSF54637">
    <property type="entry name" value="Thioesterase/thiol ester dehydrase-isomerase"/>
    <property type="match status" value="2"/>
</dbReference>
<sequence>MTTFADMLTLDAAGEGSWTGKPGPGVGKRMFGGHALAQALMAACEAEPDADRLPHSLHAHFLQPGDAREPMRYDVTTLGTGRSFARRRVEAMQVDRHVLTMTVSAQGDEDGLSHAAAPPDIGDFDSARRALEQWQDAQGNLRRLPVIGDLGLRPIEVVPADAPSLFGDAPHPPGSAVWMRAREGGAVSPAMARAQLAYASDILFLRNALLPHGVRPGEEGIQIASLDHAIWFHTTPDFGQWHLLAGESPWAGKGRGLSRGHFFTEDGILVATVTQENLMRVTGGRPAERLRERG</sequence>
<gene>
    <name evidence="5" type="primary">tesB_1</name>
    <name evidence="5" type="ORF">GCM10023208_17590</name>
</gene>
<dbReference type="InterPro" id="IPR049449">
    <property type="entry name" value="TesB_ACOT8-like_N"/>
</dbReference>
<dbReference type="CDD" id="cd03444">
    <property type="entry name" value="Thioesterase_II_repeat1"/>
    <property type="match status" value="1"/>
</dbReference>
<dbReference type="Proteomes" id="UP001500518">
    <property type="component" value="Unassembled WGS sequence"/>
</dbReference>
<dbReference type="Pfam" id="PF13622">
    <property type="entry name" value="4HBT_3"/>
    <property type="match status" value="1"/>
</dbReference>